<dbReference type="AlphaFoldDB" id="A0A916YJ90"/>
<gene>
    <name evidence="2" type="ORF">GCM10010989_22190</name>
</gene>
<reference evidence="2 3" key="1">
    <citation type="journal article" date="2014" name="Int. J. Syst. Evol. Microbiol.">
        <title>Complete genome sequence of Corynebacterium casei LMG S-19264T (=DSM 44701T), isolated from a smear-ripened cheese.</title>
        <authorList>
            <consortium name="US DOE Joint Genome Institute (JGI-PGF)"/>
            <person name="Walter F."/>
            <person name="Albersmeier A."/>
            <person name="Kalinowski J."/>
            <person name="Ruckert C."/>
        </authorList>
    </citation>
    <scope>NUCLEOTIDE SEQUENCE [LARGE SCALE GENOMIC DNA]</scope>
    <source>
        <strain evidence="2 3">CGMCC 1.15358</strain>
    </source>
</reference>
<evidence type="ECO:0008006" key="4">
    <source>
        <dbReference type="Google" id="ProtNLM"/>
    </source>
</evidence>
<dbReference type="EMBL" id="BMIO01000006">
    <property type="protein sequence ID" value="GGD47438.1"/>
    <property type="molecule type" value="Genomic_DNA"/>
</dbReference>
<keyword evidence="3" id="KW-1185">Reference proteome</keyword>
<evidence type="ECO:0000313" key="2">
    <source>
        <dbReference type="EMBL" id="GGD47438.1"/>
    </source>
</evidence>
<accession>A0A916YJ90</accession>
<evidence type="ECO:0000256" key="1">
    <source>
        <dbReference type="SAM" id="MobiDB-lite"/>
    </source>
</evidence>
<feature type="compositionally biased region" description="Low complexity" evidence="1">
    <location>
        <begin position="1"/>
        <end position="16"/>
    </location>
</feature>
<organism evidence="2 3">
    <name type="scientific">Croceicoccus pelagius</name>
    <dbReference type="NCBI Taxonomy" id="1703341"/>
    <lineage>
        <taxon>Bacteria</taxon>
        <taxon>Pseudomonadati</taxon>
        <taxon>Pseudomonadota</taxon>
        <taxon>Alphaproteobacteria</taxon>
        <taxon>Sphingomonadales</taxon>
        <taxon>Erythrobacteraceae</taxon>
        <taxon>Croceicoccus</taxon>
    </lineage>
</organism>
<name>A0A916YJ90_9SPHN</name>
<evidence type="ECO:0000313" key="3">
    <source>
        <dbReference type="Proteomes" id="UP000598997"/>
    </source>
</evidence>
<comment type="caution">
    <text evidence="2">The sequence shown here is derived from an EMBL/GenBank/DDBJ whole genome shotgun (WGS) entry which is preliminary data.</text>
</comment>
<sequence>METMAEPIEPTTPETPVNSNRAEAKSRFSKALDEAKAGAAALKAEAVEKAGALKADARVKADGYKGRAGEKGEQLKGDAAAYGEQAKAKATELALETKAKTSEAMVSLGRFATDNAGTIDEKLGVKYGDYARSAARSLETGAAKLDAKSLDELGEDAREVVRKSPGTAIAVAVGAGFLLARLFRSK</sequence>
<feature type="region of interest" description="Disordered" evidence="1">
    <location>
        <begin position="1"/>
        <end position="26"/>
    </location>
</feature>
<dbReference type="Proteomes" id="UP000598997">
    <property type="component" value="Unassembled WGS sequence"/>
</dbReference>
<protein>
    <recommendedName>
        <fullName evidence="4">DUF883 domain-containing protein</fullName>
    </recommendedName>
</protein>
<proteinExistence type="predicted"/>
<dbReference type="RefSeq" id="WP_308419918.1">
    <property type="nucleotide sequence ID" value="NZ_BMIO01000006.1"/>
</dbReference>